<comment type="caution">
    <text evidence="1">The sequence shown here is derived from an EMBL/GenBank/DDBJ whole genome shotgun (WGS) entry which is preliminary data.</text>
</comment>
<dbReference type="Proteomes" id="UP001385951">
    <property type="component" value="Unassembled WGS sequence"/>
</dbReference>
<name>A0AAW0GPP5_9APHY</name>
<proteinExistence type="predicted"/>
<sequence>MIPDHITNVRSAQGIFSLLSTRKIAKNLGVDETGPTCPQSRNQYLREELGSTTFISPSILGKICPHPNQDLLGTIHAALRTMGWESSIGSLNPTKWSPSTAESGYHYQKISEVLDTIKRAIRNINSNSDSFYEDPYLTIYDLCMPVKLDVDLSLEPLLQHLLYEDRQWWNQCVLPLEVEAEMTICIARSCFYARSALAVQPYRSFFPIVTLDPETLDVCYTFHHRTGTIVSELLSLQTPQGWTRFVEAACGIFNWSFKGAGMDTSRSCNYMFLELDQAGASANHFVVLKLDLILDRRTNPQGRSTLVEKFSLFSSARDANAAIAPALSSNDAMFTTFLHSSLRRIALEASIARPEPEKRKPRTDPGSFTAKEYSTQPKIARYPKDTNEYYILNNSRFLVLQGIAPPSDMTPFEIPQTLVCKDVWTHSLAHCDGAILAPLRGEFGIPDVWGYVYVEENQLLAETLDLRR</sequence>
<dbReference type="AlphaFoldDB" id="A0AAW0GPP5"/>
<reference evidence="1 2" key="1">
    <citation type="submission" date="2022-09" db="EMBL/GenBank/DDBJ databases">
        <authorList>
            <person name="Palmer J.M."/>
        </authorList>
    </citation>
    <scope>NUCLEOTIDE SEQUENCE [LARGE SCALE GENOMIC DNA]</scope>
    <source>
        <strain evidence="1 2">DSM 7382</strain>
    </source>
</reference>
<evidence type="ECO:0000313" key="2">
    <source>
        <dbReference type="Proteomes" id="UP001385951"/>
    </source>
</evidence>
<evidence type="ECO:0000313" key="1">
    <source>
        <dbReference type="EMBL" id="KAK7693794.1"/>
    </source>
</evidence>
<keyword evidence="2" id="KW-1185">Reference proteome</keyword>
<gene>
    <name evidence="1" type="ORF">QCA50_003366</name>
</gene>
<accession>A0AAW0GPP5</accession>
<organism evidence="1 2">
    <name type="scientific">Cerrena zonata</name>
    <dbReference type="NCBI Taxonomy" id="2478898"/>
    <lineage>
        <taxon>Eukaryota</taxon>
        <taxon>Fungi</taxon>
        <taxon>Dikarya</taxon>
        <taxon>Basidiomycota</taxon>
        <taxon>Agaricomycotina</taxon>
        <taxon>Agaricomycetes</taxon>
        <taxon>Polyporales</taxon>
        <taxon>Cerrenaceae</taxon>
        <taxon>Cerrena</taxon>
    </lineage>
</organism>
<protein>
    <submittedName>
        <fullName evidence="1">Uncharacterized protein</fullName>
    </submittedName>
</protein>
<dbReference type="EMBL" id="JASBNA010000003">
    <property type="protein sequence ID" value="KAK7693794.1"/>
    <property type="molecule type" value="Genomic_DNA"/>
</dbReference>